<dbReference type="InterPro" id="IPR001128">
    <property type="entry name" value="Cyt_P450"/>
</dbReference>
<keyword evidence="9" id="KW-1185">Reference proteome</keyword>
<dbReference type="PRINTS" id="PR00463">
    <property type="entry name" value="EP450I"/>
</dbReference>
<accession>A0A914X657</accession>
<dbReference type="CDD" id="cd20617">
    <property type="entry name" value="CYP1_2-like"/>
    <property type="match status" value="1"/>
</dbReference>
<dbReference type="PRINTS" id="PR00385">
    <property type="entry name" value="P450"/>
</dbReference>
<keyword evidence="5 7" id="KW-0408">Iron</keyword>
<dbReference type="PANTHER" id="PTHR24300:SF375">
    <property type="entry name" value="CYTOCHROME P450 FAMILY"/>
    <property type="match status" value="1"/>
</dbReference>
<dbReference type="GO" id="GO:0006082">
    <property type="term" value="P:organic acid metabolic process"/>
    <property type="evidence" value="ECO:0007669"/>
    <property type="project" value="TreeGrafter"/>
</dbReference>
<evidence type="ECO:0000256" key="7">
    <source>
        <dbReference type="PIRSR" id="PIRSR602401-1"/>
    </source>
</evidence>
<proteinExistence type="inferred from homology"/>
<dbReference type="WBParaSite" id="PSAMB.scaffold6173size10025.g28016.t1">
    <property type="protein sequence ID" value="PSAMB.scaffold6173size10025.g28016.t1"/>
    <property type="gene ID" value="PSAMB.scaffold6173size10025.g28016"/>
</dbReference>
<dbReference type="InterPro" id="IPR002401">
    <property type="entry name" value="Cyt_P450_E_grp-I"/>
</dbReference>
<keyword evidence="4 8" id="KW-0560">Oxidoreductase</keyword>
<organism evidence="9 10">
    <name type="scientific">Plectus sambesii</name>
    <dbReference type="NCBI Taxonomy" id="2011161"/>
    <lineage>
        <taxon>Eukaryota</taxon>
        <taxon>Metazoa</taxon>
        <taxon>Ecdysozoa</taxon>
        <taxon>Nematoda</taxon>
        <taxon>Chromadorea</taxon>
        <taxon>Plectida</taxon>
        <taxon>Plectina</taxon>
        <taxon>Plectoidea</taxon>
        <taxon>Plectidae</taxon>
        <taxon>Plectus</taxon>
    </lineage>
</organism>
<dbReference type="InterPro" id="IPR017972">
    <property type="entry name" value="Cyt_P450_CS"/>
</dbReference>
<dbReference type="GO" id="GO:0005737">
    <property type="term" value="C:cytoplasm"/>
    <property type="evidence" value="ECO:0007669"/>
    <property type="project" value="TreeGrafter"/>
</dbReference>
<evidence type="ECO:0000256" key="3">
    <source>
        <dbReference type="ARBA" id="ARBA00022723"/>
    </source>
</evidence>
<dbReference type="AlphaFoldDB" id="A0A914X657"/>
<dbReference type="GO" id="GO:0006805">
    <property type="term" value="P:xenobiotic metabolic process"/>
    <property type="evidence" value="ECO:0007669"/>
    <property type="project" value="TreeGrafter"/>
</dbReference>
<dbReference type="GO" id="GO:0020037">
    <property type="term" value="F:heme binding"/>
    <property type="evidence" value="ECO:0007669"/>
    <property type="project" value="InterPro"/>
</dbReference>
<evidence type="ECO:0000256" key="8">
    <source>
        <dbReference type="RuleBase" id="RU000461"/>
    </source>
</evidence>
<evidence type="ECO:0000313" key="10">
    <source>
        <dbReference type="WBParaSite" id="PSAMB.scaffold6173size10025.g28016.t1"/>
    </source>
</evidence>
<dbReference type="GO" id="GO:0005506">
    <property type="term" value="F:iron ion binding"/>
    <property type="evidence" value="ECO:0007669"/>
    <property type="project" value="InterPro"/>
</dbReference>
<keyword evidence="6 8" id="KW-0503">Monooxygenase</keyword>
<comment type="similarity">
    <text evidence="2 8">Belongs to the cytochrome P450 family.</text>
</comment>
<dbReference type="Proteomes" id="UP000887566">
    <property type="component" value="Unplaced"/>
</dbReference>
<dbReference type="GO" id="GO:0016712">
    <property type="term" value="F:oxidoreductase activity, acting on paired donors, with incorporation or reduction of molecular oxygen, reduced flavin or flavoprotein as one donor, and incorporation of one atom of oxygen"/>
    <property type="evidence" value="ECO:0007669"/>
    <property type="project" value="TreeGrafter"/>
</dbReference>
<dbReference type="Pfam" id="PF00067">
    <property type="entry name" value="p450"/>
    <property type="match status" value="1"/>
</dbReference>
<protein>
    <submittedName>
        <fullName evidence="10">Unspecific monooxygenase</fullName>
    </submittedName>
</protein>
<name>A0A914X657_9BILA</name>
<dbReference type="InterPro" id="IPR050182">
    <property type="entry name" value="Cytochrome_P450_fam2"/>
</dbReference>
<reference evidence="10" key="1">
    <citation type="submission" date="2022-11" db="UniProtKB">
        <authorList>
            <consortium name="WormBaseParasite"/>
        </authorList>
    </citation>
    <scope>IDENTIFICATION</scope>
</reference>
<sequence length="503" mass="57361">MLTIAVVFIASIVLYWIYSFESKRRKLPPGPVPLPLLGNSLSLIRAENHVDKLLEWGKTYGPVYTIWLGTMPAVFVVDYDIMQETFVKNADAYSGRLKVYAIEKLRGGNKGVIFSDGNLWKEQRRFSLHVLRDFGVGRNIMEENILIEANAMIDGITAQLTSSKGAVINLRPFLDVCIGSIINALLFGYRYSEKKLEEFRYLKKLIMDDQEAGTSQALLFMLGPVTARFPIFRQAWQEALHIQEELSACLMKDINEHRRTFDPTVEPTDFAYAYLKQIHDLQQRGESTENYSDLQFMNVALDLWLAGMETTVTTLKWAFLYLLHHPEVQNRIHKELDEVIGEDREITMADKPKLPYITATINEIQRCANILALNLPHRTTQRVTVGGYDIAEGTVIVPQISAVHMDEKHFPQPKTFDPSRFLEADGRTVKKVDQLMPFSLGKRQCMGESLARMELFLVFVNLVRKFKLSVPEGQPMPSLKAKFGSTVSPQDYVCWVSQRTVNA</sequence>
<keyword evidence="7 8" id="KW-0349">Heme</keyword>
<dbReference type="InterPro" id="IPR036396">
    <property type="entry name" value="Cyt_P450_sf"/>
</dbReference>
<evidence type="ECO:0000313" key="9">
    <source>
        <dbReference type="Proteomes" id="UP000887566"/>
    </source>
</evidence>
<evidence type="ECO:0000256" key="4">
    <source>
        <dbReference type="ARBA" id="ARBA00023002"/>
    </source>
</evidence>
<evidence type="ECO:0000256" key="1">
    <source>
        <dbReference type="ARBA" id="ARBA00001971"/>
    </source>
</evidence>
<evidence type="ECO:0000256" key="2">
    <source>
        <dbReference type="ARBA" id="ARBA00010617"/>
    </source>
</evidence>
<dbReference type="PANTHER" id="PTHR24300">
    <property type="entry name" value="CYTOCHROME P450 508A4-RELATED"/>
    <property type="match status" value="1"/>
</dbReference>
<evidence type="ECO:0000256" key="6">
    <source>
        <dbReference type="ARBA" id="ARBA00023033"/>
    </source>
</evidence>
<comment type="cofactor">
    <cofactor evidence="1 7">
        <name>heme</name>
        <dbReference type="ChEBI" id="CHEBI:30413"/>
    </cofactor>
</comment>
<dbReference type="Gene3D" id="1.10.630.10">
    <property type="entry name" value="Cytochrome P450"/>
    <property type="match status" value="1"/>
</dbReference>
<dbReference type="PROSITE" id="PS00086">
    <property type="entry name" value="CYTOCHROME_P450"/>
    <property type="match status" value="1"/>
</dbReference>
<dbReference type="FunFam" id="1.10.630.10:FF:000036">
    <property type="entry name" value="CYtochrome P450 family"/>
    <property type="match status" value="1"/>
</dbReference>
<dbReference type="SUPFAM" id="SSF48264">
    <property type="entry name" value="Cytochrome P450"/>
    <property type="match status" value="1"/>
</dbReference>
<keyword evidence="3 7" id="KW-0479">Metal-binding</keyword>
<feature type="binding site" description="axial binding residue" evidence="7">
    <location>
        <position position="445"/>
    </location>
    <ligand>
        <name>heme</name>
        <dbReference type="ChEBI" id="CHEBI:30413"/>
    </ligand>
    <ligandPart>
        <name>Fe</name>
        <dbReference type="ChEBI" id="CHEBI:18248"/>
    </ligandPart>
</feature>
<evidence type="ECO:0000256" key="5">
    <source>
        <dbReference type="ARBA" id="ARBA00023004"/>
    </source>
</evidence>